<name>A0A2U1CRD4_9BURK</name>
<feature type="transmembrane region" description="Helical" evidence="9">
    <location>
        <begin position="97"/>
        <end position="116"/>
    </location>
</feature>
<dbReference type="CDD" id="cd06582">
    <property type="entry name" value="TM_PBP1_LivH_like"/>
    <property type="match status" value="1"/>
</dbReference>
<evidence type="ECO:0000313" key="11">
    <source>
        <dbReference type="Proteomes" id="UP000246145"/>
    </source>
</evidence>
<keyword evidence="2" id="KW-0813">Transport</keyword>
<accession>A0A2U1CRD4</accession>
<keyword evidence="11" id="KW-1185">Reference proteome</keyword>
<proteinExistence type="inferred from homology"/>
<dbReference type="InterPro" id="IPR001851">
    <property type="entry name" value="ABC_transp_permease"/>
</dbReference>
<dbReference type="PANTHER" id="PTHR11795:SF442">
    <property type="entry name" value="ABC TRANSPORTER ATP-BINDING PROTEIN"/>
    <property type="match status" value="1"/>
</dbReference>
<evidence type="ECO:0000256" key="5">
    <source>
        <dbReference type="ARBA" id="ARBA00022970"/>
    </source>
</evidence>
<dbReference type="GO" id="GO:0005886">
    <property type="term" value="C:plasma membrane"/>
    <property type="evidence" value="ECO:0007669"/>
    <property type="project" value="UniProtKB-SubCell"/>
</dbReference>
<evidence type="ECO:0000256" key="6">
    <source>
        <dbReference type="ARBA" id="ARBA00022989"/>
    </source>
</evidence>
<keyword evidence="7 9" id="KW-0472">Membrane</keyword>
<feature type="transmembrane region" description="Helical" evidence="9">
    <location>
        <begin position="142"/>
        <end position="162"/>
    </location>
</feature>
<dbReference type="GO" id="GO:0006865">
    <property type="term" value="P:amino acid transport"/>
    <property type="evidence" value="ECO:0007669"/>
    <property type="project" value="UniProtKB-KW"/>
</dbReference>
<feature type="transmembrane region" description="Helical" evidence="9">
    <location>
        <begin position="266"/>
        <end position="283"/>
    </location>
</feature>
<dbReference type="Pfam" id="PF02653">
    <property type="entry name" value="BPD_transp_2"/>
    <property type="match status" value="1"/>
</dbReference>
<reference evidence="10 11" key="1">
    <citation type="submission" date="2018-04" db="EMBL/GenBank/DDBJ databases">
        <title>Genomic Encyclopedia of Type Strains, Phase IV (KMG-IV): sequencing the most valuable type-strain genomes for metagenomic binning, comparative biology and taxonomic classification.</title>
        <authorList>
            <person name="Goeker M."/>
        </authorList>
    </citation>
    <scope>NUCLEOTIDE SEQUENCE [LARGE SCALE GENOMIC DNA]</scope>
    <source>
        <strain evidence="10 11">DSM 10065</strain>
    </source>
</reference>
<dbReference type="EMBL" id="QEKO01000001">
    <property type="protein sequence ID" value="PVY68361.1"/>
    <property type="molecule type" value="Genomic_DNA"/>
</dbReference>
<evidence type="ECO:0000313" key="10">
    <source>
        <dbReference type="EMBL" id="PVY68361.1"/>
    </source>
</evidence>
<sequence length="291" mass="30585">MLINGIAVLLDGFAYGALLFLMSVGLSITLGLMGFVNLAHMAIAMLGGYALVTGMSMLGWSFFPALALAVVVTSMLGVVFERGLFRFVYGAPPLAQVLLTVGALFMIAAAATYIWGPGLQAVTIPEFLEGRLRFGPVGFSRYRLFLLLVGLAVLGLLHVGMVRTRFGAMVRASVDDQDVARSLGIPVDKVFMGAFAVGSALAALGGALSVQAMGLDPGFGLKYLVLALLIVVLGGAGSIMGTFMASMLIGIAIIAGAYYVPAMGAFIIYLLMIVVLTLRPTGLRSMRRRHP</sequence>
<feature type="transmembrane region" description="Helical" evidence="9">
    <location>
        <begin position="190"/>
        <end position="213"/>
    </location>
</feature>
<evidence type="ECO:0000256" key="8">
    <source>
        <dbReference type="ARBA" id="ARBA00037998"/>
    </source>
</evidence>
<dbReference type="PANTHER" id="PTHR11795">
    <property type="entry name" value="BRANCHED-CHAIN AMINO ACID TRANSPORT SYSTEM PERMEASE PROTEIN LIVH"/>
    <property type="match status" value="1"/>
</dbReference>
<evidence type="ECO:0000256" key="2">
    <source>
        <dbReference type="ARBA" id="ARBA00022448"/>
    </source>
</evidence>
<evidence type="ECO:0000256" key="9">
    <source>
        <dbReference type="SAM" id="Phobius"/>
    </source>
</evidence>
<feature type="transmembrane region" description="Helical" evidence="9">
    <location>
        <begin position="12"/>
        <end position="35"/>
    </location>
</feature>
<comment type="caution">
    <text evidence="10">The sequence shown here is derived from an EMBL/GenBank/DDBJ whole genome shotgun (WGS) entry which is preliminary data.</text>
</comment>
<feature type="transmembrane region" description="Helical" evidence="9">
    <location>
        <begin position="66"/>
        <end position="85"/>
    </location>
</feature>
<protein>
    <submittedName>
        <fullName evidence="10">Branched-chain amino acid transport system permease protein</fullName>
    </submittedName>
</protein>
<evidence type="ECO:0000256" key="1">
    <source>
        <dbReference type="ARBA" id="ARBA00004651"/>
    </source>
</evidence>
<evidence type="ECO:0000256" key="3">
    <source>
        <dbReference type="ARBA" id="ARBA00022475"/>
    </source>
</evidence>
<evidence type="ECO:0000256" key="7">
    <source>
        <dbReference type="ARBA" id="ARBA00023136"/>
    </source>
</evidence>
<comment type="similarity">
    <text evidence="8">Belongs to the binding-protein-dependent transport system permease family. LivHM subfamily.</text>
</comment>
<evidence type="ECO:0000256" key="4">
    <source>
        <dbReference type="ARBA" id="ARBA00022692"/>
    </source>
</evidence>
<keyword evidence="4 9" id="KW-0812">Transmembrane</keyword>
<gene>
    <name evidence="10" type="ORF">C7440_0757</name>
</gene>
<dbReference type="Proteomes" id="UP000246145">
    <property type="component" value="Unassembled WGS sequence"/>
</dbReference>
<comment type="subcellular location">
    <subcellularLocation>
        <location evidence="1">Cell membrane</location>
        <topology evidence="1">Multi-pass membrane protein</topology>
    </subcellularLocation>
</comment>
<dbReference type="STRING" id="1231391.GCA_000308195_01980"/>
<dbReference type="RefSeq" id="WP_116517523.1">
    <property type="nucleotide sequence ID" value="NZ_JACCEX010000001.1"/>
</dbReference>
<dbReference type="AlphaFoldDB" id="A0A2U1CRD4"/>
<organism evidence="10 11">
    <name type="scientific">Pusillimonas noertemannii</name>
    <dbReference type="NCBI Taxonomy" id="305977"/>
    <lineage>
        <taxon>Bacteria</taxon>
        <taxon>Pseudomonadati</taxon>
        <taxon>Pseudomonadota</taxon>
        <taxon>Betaproteobacteria</taxon>
        <taxon>Burkholderiales</taxon>
        <taxon>Alcaligenaceae</taxon>
        <taxon>Pusillimonas</taxon>
    </lineage>
</organism>
<keyword evidence="6 9" id="KW-1133">Transmembrane helix</keyword>
<dbReference type="InterPro" id="IPR052157">
    <property type="entry name" value="BCAA_transport_permease"/>
</dbReference>
<dbReference type="GO" id="GO:0022857">
    <property type="term" value="F:transmembrane transporter activity"/>
    <property type="evidence" value="ECO:0007669"/>
    <property type="project" value="InterPro"/>
</dbReference>
<keyword evidence="5" id="KW-0029">Amino-acid transport</keyword>
<keyword evidence="3" id="KW-1003">Cell membrane</keyword>
<dbReference type="OrthoDB" id="9807115at2"/>